<feature type="region of interest" description="Disordered" evidence="1">
    <location>
        <begin position="1"/>
        <end position="23"/>
    </location>
</feature>
<evidence type="ECO:0000313" key="3">
    <source>
        <dbReference type="Proteomes" id="UP000261340"/>
    </source>
</evidence>
<dbReference type="Ensembl" id="ENSACIT00000000179.1">
    <property type="protein sequence ID" value="ENSACIP00000000173.1"/>
    <property type="gene ID" value="ENSACIG00000000134.1"/>
</dbReference>
<sequence>MEADEPHLHTALQSDSNRPEDSKLEFGWVPLKTGCHSCNKKTAYSMWQSTSYLYLLLIHADKCFQATQEQVGMKSMQNP</sequence>
<organism evidence="2 3">
    <name type="scientific">Amphilophus citrinellus</name>
    <name type="common">Midas cichlid</name>
    <name type="synonym">Cichlasoma citrinellum</name>
    <dbReference type="NCBI Taxonomy" id="61819"/>
    <lineage>
        <taxon>Eukaryota</taxon>
        <taxon>Metazoa</taxon>
        <taxon>Chordata</taxon>
        <taxon>Craniata</taxon>
        <taxon>Vertebrata</taxon>
        <taxon>Euteleostomi</taxon>
        <taxon>Actinopterygii</taxon>
        <taxon>Neopterygii</taxon>
        <taxon>Teleostei</taxon>
        <taxon>Neoteleostei</taxon>
        <taxon>Acanthomorphata</taxon>
        <taxon>Ovalentaria</taxon>
        <taxon>Cichlomorphae</taxon>
        <taxon>Cichliformes</taxon>
        <taxon>Cichlidae</taxon>
        <taxon>New World cichlids</taxon>
        <taxon>Cichlasomatinae</taxon>
        <taxon>Heroini</taxon>
        <taxon>Amphilophus</taxon>
    </lineage>
</organism>
<name>A0A3Q0QQA0_AMPCI</name>
<proteinExistence type="predicted"/>
<keyword evidence="3" id="KW-1185">Reference proteome</keyword>
<protein>
    <submittedName>
        <fullName evidence="2">Uncharacterized protein</fullName>
    </submittedName>
</protein>
<reference evidence="2" key="1">
    <citation type="submission" date="2025-08" db="UniProtKB">
        <authorList>
            <consortium name="Ensembl"/>
        </authorList>
    </citation>
    <scope>IDENTIFICATION</scope>
</reference>
<dbReference type="AlphaFoldDB" id="A0A3Q0QQA0"/>
<dbReference type="Proteomes" id="UP000261340">
    <property type="component" value="Unplaced"/>
</dbReference>
<reference evidence="2" key="2">
    <citation type="submission" date="2025-09" db="UniProtKB">
        <authorList>
            <consortium name="Ensembl"/>
        </authorList>
    </citation>
    <scope>IDENTIFICATION</scope>
</reference>
<evidence type="ECO:0000313" key="2">
    <source>
        <dbReference type="Ensembl" id="ENSACIP00000000173.1"/>
    </source>
</evidence>
<evidence type="ECO:0000256" key="1">
    <source>
        <dbReference type="SAM" id="MobiDB-lite"/>
    </source>
</evidence>
<accession>A0A3Q0QQA0</accession>